<dbReference type="Proteomes" id="UP001160483">
    <property type="component" value="Unassembled WGS sequence"/>
</dbReference>
<dbReference type="EMBL" id="CAKKTJ010000163">
    <property type="protein sequence ID" value="CAH0476805.1"/>
    <property type="molecule type" value="Genomic_DNA"/>
</dbReference>
<organism evidence="6 7">
    <name type="scientific">Peronospora belbahrii</name>
    <dbReference type="NCBI Taxonomy" id="622444"/>
    <lineage>
        <taxon>Eukaryota</taxon>
        <taxon>Sar</taxon>
        <taxon>Stramenopiles</taxon>
        <taxon>Oomycota</taxon>
        <taxon>Peronosporomycetes</taxon>
        <taxon>Peronosporales</taxon>
        <taxon>Peronosporaceae</taxon>
        <taxon>Peronospora</taxon>
    </lineage>
</organism>
<dbReference type="GO" id="GO:0006617">
    <property type="term" value="P:SRP-dependent cotranslational protein targeting to membrane, signal sequence recognition"/>
    <property type="evidence" value="ECO:0007669"/>
    <property type="project" value="TreeGrafter"/>
</dbReference>
<dbReference type="PANTHER" id="PTHR17453:SF0">
    <property type="entry name" value="SIGNAL RECOGNITION PARTICLE 19 KDA PROTEIN"/>
    <property type="match status" value="1"/>
</dbReference>
<comment type="subcellular location">
    <subcellularLocation>
        <location evidence="1">Cytoplasm</location>
    </subcellularLocation>
</comment>
<dbReference type="AlphaFoldDB" id="A0AAU9KW93"/>
<dbReference type="Gene3D" id="3.30.56.30">
    <property type="entry name" value="Signal recognition particle, SRP19-like subunit"/>
    <property type="match status" value="1"/>
</dbReference>
<feature type="region of interest" description="Disordered" evidence="5">
    <location>
        <begin position="186"/>
        <end position="219"/>
    </location>
</feature>
<dbReference type="InterPro" id="IPR036521">
    <property type="entry name" value="SRP19-like_sf"/>
</dbReference>
<evidence type="ECO:0000256" key="5">
    <source>
        <dbReference type="SAM" id="MobiDB-lite"/>
    </source>
</evidence>
<dbReference type="InterPro" id="IPR002778">
    <property type="entry name" value="Signal_recog_particle_SRP19"/>
</dbReference>
<evidence type="ECO:0000256" key="1">
    <source>
        <dbReference type="ARBA" id="ARBA00004496"/>
    </source>
</evidence>
<evidence type="ECO:0000256" key="3">
    <source>
        <dbReference type="ARBA" id="ARBA00023135"/>
    </source>
</evidence>
<dbReference type="GO" id="GO:0008312">
    <property type="term" value="F:7S RNA binding"/>
    <property type="evidence" value="ECO:0007669"/>
    <property type="project" value="InterPro"/>
</dbReference>
<evidence type="ECO:0000256" key="2">
    <source>
        <dbReference type="ARBA" id="ARBA00022490"/>
    </source>
</evidence>
<dbReference type="PANTHER" id="PTHR17453">
    <property type="entry name" value="SIGNAL RECOGNITION PARTICLE 19 KD PROTEIN"/>
    <property type="match status" value="1"/>
</dbReference>
<reference evidence="6" key="1">
    <citation type="submission" date="2021-11" db="EMBL/GenBank/DDBJ databases">
        <authorList>
            <person name="Islam A."/>
            <person name="Islam S."/>
            <person name="Flora M.S."/>
            <person name="Rahman M."/>
            <person name="Ziaur R.M."/>
            <person name="Epstein J.H."/>
            <person name="Hassan M."/>
            <person name="Klassen M."/>
            <person name="Woodard K."/>
            <person name="Webb A."/>
            <person name="Webby R.J."/>
            <person name="El Zowalaty M.E."/>
        </authorList>
    </citation>
    <scope>NUCLEOTIDE SEQUENCE</scope>
    <source>
        <strain evidence="6">Pbs3</strain>
    </source>
</reference>
<sequence>MVRKGRTKESIAGERYDSNAIPVMPPMPSRVRRQPGGFNPADFMGMLGGGGGMPDMSQMMNMMQGMGGIPPMNGLPGMPGTIGMMPPMEKMQSKAIYVYGLAEGSPTSRFFTFYPNYLDSKKTLPHVLESSKKYPRDWLVSGRIRVRLVRDDGSLENPEIPNRKTLMLKMAELIPKLQSRRVRLEKEAEEAKIKAATSAGPVTMASGSGKKKGKKKGRK</sequence>
<keyword evidence="3" id="KW-0733">Signal recognition particle</keyword>
<evidence type="ECO:0000256" key="4">
    <source>
        <dbReference type="ARBA" id="ARBA00023274"/>
    </source>
</evidence>
<dbReference type="SUPFAM" id="SSF69695">
    <property type="entry name" value="SRP19"/>
    <property type="match status" value="1"/>
</dbReference>
<keyword evidence="2" id="KW-0963">Cytoplasm</keyword>
<name>A0AAU9KW93_9STRA</name>
<keyword evidence="4" id="KW-0687">Ribonucleoprotein</keyword>
<evidence type="ECO:0000313" key="7">
    <source>
        <dbReference type="Proteomes" id="UP001160483"/>
    </source>
</evidence>
<feature type="compositionally biased region" description="Basic residues" evidence="5">
    <location>
        <begin position="209"/>
        <end position="219"/>
    </location>
</feature>
<protein>
    <submittedName>
        <fullName evidence="6">Uncharacterized protein</fullName>
    </submittedName>
</protein>
<dbReference type="Pfam" id="PF01922">
    <property type="entry name" value="SRP19"/>
    <property type="match status" value="1"/>
</dbReference>
<gene>
    <name evidence="6" type="ORF">PBS003_LOCUS3573</name>
</gene>
<comment type="caution">
    <text evidence="6">The sequence shown here is derived from an EMBL/GenBank/DDBJ whole genome shotgun (WGS) entry which is preliminary data.</text>
</comment>
<proteinExistence type="predicted"/>
<accession>A0AAU9KW93</accession>
<dbReference type="GO" id="GO:0005786">
    <property type="term" value="C:signal recognition particle, endoplasmic reticulum targeting"/>
    <property type="evidence" value="ECO:0007669"/>
    <property type="project" value="UniProtKB-KW"/>
</dbReference>
<evidence type="ECO:0000313" key="6">
    <source>
        <dbReference type="EMBL" id="CAH0476805.1"/>
    </source>
</evidence>